<dbReference type="Proteomes" id="UP000253664">
    <property type="component" value="Unassembled WGS sequence"/>
</dbReference>
<feature type="compositionally biased region" description="Acidic residues" evidence="1">
    <location>
        <begin position="721"/>
        <end position="735"/>
    </location>
</feature>
<sequence length="783" mass="86361">MPPVQDEPPPEPIQALPAAAAATVAAAAATKLTNARHSTPTMESFTSDPSLLFRRSNPSAASLYASTLSPPTSRPMSPAGRGSPSRVLSGSVLDTLPGRVPQDSASSKPGEPLNLLLHSFVPHVAVYASEDTEALMREKGLRDGLWQLLRPFGEKVQGKVTVRDSNGISRTYDDFSVRFTKLGDNVGYPDPTVSGTGPSQASKSHNGDQESATRDRKILNDVEAVVELHLSYAEQQALPASSHRRYAAKAVQDLETASPYYSLYLRRLLSAFSITPHETFAHPVACIVAISSRNETPIEELRRLYTETKQGCSKLPPWVDSDYLRYYVLVHDEEKDDITRSMTLFEQMKRHLGLHCHLLRLRCSQSVETDDDSLPLPRSEWMSAAEELAQIHMSESMEEFEDPTRYMFESDATALRMFVREMVTQSIVPTMERHISIWNDQVASRRRGITGRLMTFSRKWTGLGGGSRSTSGGTGLSKDNYDTSGFYPADSPEAIIRRLADYAFMLRDWKLAYSTYDLLRSDFSEAKAWKYHAAANEMSAISLLLIPQSLTSKSRAETVNQMLESALYSYGTRCSAPYGALRSLTLGYELLRLRGGSNIDDAGRWGIRLLETKILGQIGDALLKERLAVCYASKGSVANLSLGGRHRKSAVWSILAADSWCHQAKYIPAQRCLEEAQRAYQLLPHKHGVSGFGSARSHVRALQQEVAEKLQLGAEDATGTAEDETEELIDEESEALTDTRARRISVGAGGTMFMFETAPLHGDEPEETVMTSPGASQAQEGFC</sequence>
<evidence type="ECO:0000256" key="1">
    <source>
        <dbReference type="SAM" id="MobiDB-lite"/>
    </source>
</evidence>
<dbReference type="PANTHER" id="PTHR12975">
    <property type="entry name" value="TRANSPORT PROTEIN TRAPP"/>
    <property type="match status" value="1"/>
</dbReference>
<keyword evidence="3" id="KW-1185">Reference proteome</keyword>
<dbReference type="STRING" id="1330021.A0A367L3K6"/>
<comment type="caution">
    <text evidence="2">The sequence shown here is derived from an EMBL/GenBank/DDBJ whole genome shotgun (WGS) entry which is preliminary data.</text>
</comment>
<dbReference type="PANTHER" id="PTHR12975:SF6">
    <property type="entry name" value="TRAFFICKING PROTEIN PARTICLE COMPLEX SUBUNIT 8"/>
    <property type="match status" value="1"/>
</dbReference>
<evidence type="ECO:0000313" key="3">
    <source>
        <dbReference type="Proteomes" id="UP000253664"/>
    </source>
</evidence>
<feature type="compositionally biased region" description="Polar residues" evidence="1">
    <location>
        <begin position="193"/>
        <end position="204"/>
    </location>
</feature>
<name>A0A367L3K6_9HYPO</name>
<feature type="region of interest" description="Disordered" evidence="1">
    <location>
        <begin position="186"/>
        <end position="215"/>
    </location>
</feature>
<feature type="region of interest" description="Disordered" evidence="1">
    <location>
        <begin position="715"/>
        <end position="736"/>
    </location>
</feature>
<organism evidence="2 3">
    <name type="scientific">Ophiocordyceps polyrhachis-furcata BCC 54312</name>
    <dbReference type="NCBI Taxonomy" id="1330021"/>
    <lineage>
        <taxon>Eukaryota</taxon>
        <taxon>Fungi</taxon>
        <taxon>Dikarya</taxon>
        <taxon>Ascomycota</taxon>
        <taxon>Pezizomycotina</taxon>
        <taxon>Sordariomycetes</taxon>
        <taxon>Hypocreomycetidae</taxon>
        <taxon>Hypocreales</taxon>
        <taxon>Ophiocordycipitaceae</taxon>
        <taxon>Ophiocordyceps</taxon>
    </lineage>
</organism>
<feature type="compositionally biased region" description="Polar residues" evidence="1">
    <location>
        <begin position="56"/>
        <end position="75"/>
    </location>
</feature>
<gene>
    <name evidence="2" type="ORF">L249_4942</name>
</gene>
<protein>
    <submittedName>
        <fullName evidence="2">Uncharacterized protein</fullName>
    </submittedName>
</protein>
<feature type="region of interest" description="Disordered" evidence="1">
    <location>
        <begin position="763"/>
        <end position="783"/>
    </location>
</feature>
<accession>A0A367L3K6</accession>
<feature type="compositionally biased region" description="Polar residues" evidence="1">
    <location>
        <begin position="769"/>
        <end position="783"/>
    </location>
</feature>
<evidence type="ECO:0000313" key="2">
    <source>
        <dbReference type="EMBL" id="RCI09004.1"/>
    </source>
</evidence>
<dbReference type="GO" id="GO:1990072">
    <property type="term" value="C:TRAPPIII protein complex"/>
    <property type="evidence" value="ECO:0007669"/>
    <property type="project" value="TreeGrafter"/>
</dbReference>
<dbReference type="Pfam" id="PF12739">
    <property type="entry name" value="TRAPPC-Trs85"/>
    <property type="match status" value="1"/>
</dbReference>
<dbReference type="InterPro" id="IPR024420">
    <property type="entry name" value="TRAPP_III_complex_Trs85"/>
</dbReference>
<dbReference type="OrthoDB" id="203724at2759"/>
<feature type="region of interest" description="Disordered" evidence="1">
    <location>
        <begin position="32"/>
        <end position="110"/>
    </location>
</feature>
<proteinExistence type="predicted"/>
<feature type="compositionally biased region" description="Polar residues" evidence="1">
    <location>
        <begin position="32"/>
        <end position="49"/>
    </location>
</feature>
<dbReference type="AlphaFoldDB" id="A0A367L3K6"/>
<feature type="compositionally biased region" description="Basic and acidic residues" evidence="1">
    <location>
        <begin position="205"/>
        <end position="215"/>
    </location>
</feature>
<dbReference type="EMBL" id="LKCN02000017">
    <property type="protein sequence ID" value="RCI09004.1"/>
    <property type="molecule type" value="Genomic_DNA"/>
</dbReference>
<reference evidence="2 3" key="1">
    <citation type="journal article" date="2015" name="BMC Genomics">
        <title>Insights from the genome of Ophiocordyceps polyrhachis-furcata to pathogenicity and host specificity in insect fungi.</title>
        <authorList>
            <person name="Wichadakul D."/>
            <person name="Kobmoo N."/>
            <person name="Ingsriswang S."/>
            <person name="Tangphatsornruang S."/>
            <person name="Chantasingh D."/>
            <person name="Luangsa-ard J.J."/>
            <person name="Eurwilaichitr L."/>
        </authorList>
    </citation>
    <scope>NUCLEOTIDE SEQUENCE [LARGE SCALE GENOMIC DNA]</scope>
    <source>
        <strain evidence="2 3">BCC 54312</strain>
    </source>
</reference>